<feature type="transmembrane region" description="Helical" evidence="8">
    <location>
        <begin position="245"/>
        <end position="268"/>
    </location>
</feature>
<dbReference type="Gene3D" id="1.20.210.10">
    <property type="entry name" value="Cytochrome c oxidase-like, subunit I domain"/>
    <property type="match status" value="1"/>
</dbReference>
<dbReference type="GO" id="GO:0015990">
    <property type="term" value="P:electron transport coupled proton transport"/>
    <property type="evidence" value="ECO:0007669"/>
    <property type="project" value="TreeGrafter"/>
</dbReference>
<dbReference type="RefSeq" id="WP_016919647.1">
    <property type="nucleotide sequence ID" value="NZ_CP044331.1"/>
</dbReference>
<keyword evidence="6" id="KW-0479">Metal-binding</keyword>
<dbReference type="GO" id="GO:0022904">
    <property type="term" value="P:respiratory electron transport chain"/>
    <property type="evidence" value="ECO:0007669"/>
    <property type="project" value="TreeGrafter"/>
</dbReference>
<reference evidence="10 11" key="1">
    <citation type="submission" date="2019-09" db="EMBL/GenBank/DDBJ databases">
        <title>Isolation and complete genome sequencing of Methylocystis species.</title>
        <authorList>
            <person name="Rumah B.L."/>
            <person name="Stead C.E."/>
            <person name="Stevens B.C."/>
            <person name="Minton N.P."/>
            <person name="Grosse-Honebrink A."/>
            <person name="Zhang Y."/>
        </authorList>
    </citation>
    <scope>NUCLEOTIDE SEQUENCE [LARGE SCALE GENOMIC DNA]</scope>
    <source>
        <strain evidence="10 11">BRCS2</strain>
    </source>
</reference>
<dbReference type="Pfam" id="PF00115">
    <property type="entry name" value="COX1"/>
    <property type="match status" value="1"/>
</dbReference>
<dbReference type="EMBL" id="CP044331">
    <property type="protein sequence ID" value="QGM96781.1"/>
    <property type="molecule type" value="Genomic_DNA"/>
</dbReference>
<comment type="subcellular location">
    <subcellularLocation>
        <location evidence="1">Membrane</location>
        <topology evidence="1">Multi-pass membrane protein</topology>
    </subcellularLocation>
</comment>
<evidence type="ECO:0000256" key="1">
    <source>
        <dbReference type="ARBA" id="ARBA00004141"/>
    </source>
</evidence>
<proteinExistence type="inferred from homology"/>
<evidence type="ECO:0000313" key="11">
    <source>
        <dbReference type="Proteomes" id="UP000422569"/>
    </source>
</evidence>
<accession>A0A6B8M1N8</accession>
<dbReference type="Proteomes" id="UP000422569">
    <property type="component" value="Chromosome"/>
</dbReference>
<evidence type="ECO:0000256" key="5">
    <source>
        <dbReference type="ARBA" id="ARBA00023136"/>
    </source>
</evidence>
<dbReference type="GO" id="GO:0016020">
    <property type="term" value="C:membrane"/>
    <property type="evidence" value="ECO:0007669"/>
    <property type="project" value="UniProtKB-SubCell"/>
</dbReference>
<keyword evidence="6" id="KW-0408">Iron</keyword>
<feature type="transmembrane region" description="Helical" evidence="8">
    <location>
        <begin position="280"/>
        <end position="300"/>
    </location>
</feature>
<feature type="transmembrane region" description="Helical" evidence="8">
    <location>
        <begin position="352"/>
        <end position="376"/>
    </location>
</feature>
<evidence type="ECO:0000313" key="10">
    <source>
        <dbReference type="EMBL" id="QGM96781.1"/>
    </source>
</evidence>
<dbReference type="KEGG" id="mpar:F7D14_04365"/>
<dbReference type="GO" id="GO:0004129">
    <property type="term" value="F:cytochrome-c oxidase activity"/>
    <property type="evidence" value="ECO:0007669"/>
    <property type="project" value="InterPro"/>
</dbReference>
<dbReference type="InterPro" id="IPR036927">
    <property type="entry name" value="Cyt_c_oxase-like_su1_sf"/>
</dbReference>
<keyword evidence="3 6" id="KW-0812">Transmembrane</keyword>
<feature type="domain" description="Cytochrome oxidase subunit I profile" evidence="9">
    <location>
        <begin position="23"/>
        <end position="525"/>
    </location>
</feature>
<gene>
    <name evidence="10" type="ORF">F7D14_04365</name>
</gene>
<dbReference type="InterPro" id="IPR000883">
    <property type="entry name" value="Cyt_C_Oxase_1"/>
</dbReference>
<dbReference type="GO" id="GO:0020037">
    <property type="term" value="F:heme binding"/>
    <property type="evidence" value="ECO:0007669"/>
    <property type="project" value="InterPro"/>
</dbReference>
<dbReference type="InterPro" id="IPR023615">
    <property type="entry name" value="Cyt_c_Oxase_su1_BS"/>
</dbReference>
<dbReference type="GO" id="GO:0009060">
    <property type="term" value="P:aerobic respiration"/>
    <property type="evidence" value="ECO:0007669"/>
    <property type="project" value="InterPro"/>
</dbReference>
<dbReference type="PROSITE" id="PS50855">
    <property type="entry name" value="COX1"/>
    <property type="match status" value="1"/>
</dbReference>
<feature type="transmembrane region" description="Helical" evidence="8">
    <location>
        <begin position="388"/>
        <end position="410"/>
    </location>
</feature>
<feature type="transmembrane region" description="Helical" evidence="8">
    <location>
        <begin position="116"/>
        <end position="136"/>
    </location>
</feature>
<keyword evidence="6" id="KW-0349">Heme</keyword>
<evidence type="ECO:0000256" key="3">
    <source>
        <dbReference type="ARBA" id="ARBA00022692"/>
    </source>
</evidence>
<name>A0A6B8M1N8_9HYPH</name>
<evidence type="ECO:0000256" key="2">
    <source>
        <dbReference type="ARBA" id="ARBA00022660"/>
    </source>
</evidence>
<feature type="transmembrane region" description="Helical" evidence="8">
    <location>
        <begin position="463"/>
        <end position="487"/>
    </location>
</feature>
<evidence type="ECO:0000256" key="6">
    <source>
        <dbReference type="RuleBase" id="RU000370"/>
    </source>
</evidence>
<feature type="transmembrane region" description="Helical" evidence="8">
    <location>
        <begin position="312"/>
        <end position="331"/>
    </location>
</feature>
<evidence type="ECO:0000259" key="9">
    <source>
        <dbReference type="PROSITE" id="PS50855"/>
    </source>
</evidence>
<feature type="transmembrane region" description="Helical" evidence="8">
    <location>
        <begin position="200"/>
        <end position="225"/>
    </location>
</feature>
<evidence type="ECO:0000256" key="8">
    <source>
        <dbReference type="SAM" id="Phobius"/>
    </source>
</evidence>
<comment type="similarity">
    <text evidence="6">Belongs to the heme-copper respiratory oxidase family.</text>
</comment>
<evidence type="ECO:0000256" key="4">
    <source>
        <dbReference type="ARBA" id="ARBA00022989"/>
    </source>
</evidence>
<dbReference type="PROSITE" id="PS00077">
    <property type="entry name" value="COX1_CUB"/>
    <property type="match status" value="1"/>
</dbReference>
<organism evidence="10 11">
    <name type="scientific">Methylocystis parvus</name>
    <dbReference type="NCBI Taxonomy" id="134"/>
    <lineage>
        <taxon>Bacteria</taxon>
        <taxon>Pseudomonadati</taxon>
        <taxon>Pseudomonadota</taxon>
        <taxon>Alphaproteobacteria</taxon>
        <taxon>Hyphomicrobiales</taxon>
        <taxon>Methylocystaceae</taxon>
        <taxon>Methylocystis</taxon>
    </lineage>
</organism>
<dbReference type="PANTHER" id="PTHR10422">
    <property type="entry name" value="CYTOCHROME C OXIDASE SUBUNIT 1"/>
    <property type="match status" value="1"/>
</dbReference>
<dbReference type="InterPro" id="IPR023616">
    <property type="entry name" value="Cyt_c_oxase-like_su1_dom"/>
</dbReference>
<dbReference type="AlphaFoldDB" id="A0A6B8M1N8"/>
<feature type="region of interest" description="Disordered" evidence="7">
    <location>
        <begin position="506"/>
        <end position="528"/>
    </location>
</feature>
<evidence type="ECO:0000256" key="7">
    <source>
        <dbReference type="SAM" id="MobiDB-lite"/>
    </source>
</evidence>
<dbReference type="PRINTS" id="PR01165">
    <property type="entry name" value="CYCOXIDASEI"/>
</dbReference>
<feature type="transmembrane region" description="Helical" evidence="8">
    <location>
        <begin position="74"/>
        <end position="104"/>
    </location>
</feature>
<protein>
    <submittedName>
        <fullName evidence="10">Cytochrome c oxidase subunit I</fullName>
    </submittedName>
</protein>
<dbReference type="SUPFAM" id="SSF81442">
    <property type="entry name" value="Cytochrome c oxidase subunit I-like"/>
    <property type="match status" value="1"/>
</dbReference>
<feature type="transmembrane region" description="Helical" evidence="8">
    <location>
        <begin position="422"/>
        <end position="443"/>
    </location>
</feature>
<keyword evidence="4 8" id="KW-1133">Transmembrane helix</keyword>
<dbReference type="PANTHER" id="PTHR10422:SF18">
    <property type="entry name" value="CYTOCHROME C OXIDASE SUBUNIT 1"/>
    <property type="match status" value="1"/>
</dbReference>
<keyword evidence="2 6" id="KW-0679">Respiratory chain</keyword>
<feature type="transmembrane region" description="Helical" evidence="8">
    <location>
        <begin position="33"/>
        <end position="54"/>
    </location>
</feature>
<keyword evidence="6" id="KW-0813">Transport</keyword>
<keyword evidence="6" id="KW-0249">Electron transport</keyword>
<sequence length="540" mass="59615">MTDVLADQAEGSYLTDGFTLRSWLLTTDHKRIAILYLGAITAFFFIGGIAAAVMRYNLISASGRLGSADLYNRLFSMHGVVMVWFFLVPAVPATLGNFLAPLMLGARDLAFPRLNLLSWYLFMAAGFTALYALIAGGVDTGWTFYTPFSSLYSNGYVIATVTAIFIAGFSSIATGLNFIVSIHKLRAPGMTWHKMPVFLWSLYATSVIMALATPVLAMTLLLLAFERLFHVGVFDPAVGGDPLLFQHLFWFYSHPAVYIMILPGFGVISEIVPCFSSKELFGYKFVVWASIAIAVISFLVWGHHMFVAGESLYSALLFSLLSYAVAVPSAIKVFNWVGTMHKGYIRFDAPMLYAIAFIGLFTMGGLTGLFVAALAADVHLTQTYFVVAHFHYVMVGGMVSAYFAGLHFWWPKITGRMYPEMWGRAAAIIIFAGFNLTFFPQFILGYLGMPRRYASYPAEFEPLNLLSSAGALVLAIGYLLPLLYLLWSLLYGDKAPANPWSATGLEWKTPSPPPTENFPETPLVTQPPYQYPLAEAVSHE</sequence>
<keyword evidence="11" id="KW-1185">Reference proteome</keyword>
<feature type="transmembrane region" description="Helical" evidence="8">
    <location>
        <begin position="156"/>
        <end position="180"/>
    </location>
</feature>
<keyword evidence="5 8" id="KW-0472">Membrane</keyword>